<gene>
    <name evidence="2" type="ORF">CLPUN_17790</name>
</gene>
<evidence type="ECO:0000313" key="2">
    <source>
        <dbReference type="EMBL" id="OOM79052.1"/>
    </source>
</evidence>
<dbReference type="OrthoDB" id="2734778at2"/>
<keyword evidence="3" id="KW-1185">Reference proteome</keyword>
<organism evidence="2 3">
    <name type="scientific">Clostridium puniceum</name>
    <dbReference type="NCBI Taxonomy" id="29367"/>
    <lineage>
        <taxon>Bacteria</taxon>
        <taxon>Bacillati</taxon>
        <taxon>Bacillota</taxon>
        <taxon>Clostridia</taxon>
        <taxon>Eubacteriales</taxon>
        <taxon>Clostridiaceae</taxon>
        <taxon>Clostridium</taxon>
    </lineage>
</organism>
<dbReference type="Proteomes" id="UP000190890">
    <property type="component" value="Unassembled WGS sequence"/>
</dbReference>
<dbReference type="EMBL" id="LZZM01000113">
    <property type="protein sequence ID" value="OOM79052.1"/>
    <property type="molecule type" value="Genomic_DNA"/>
</dbReference>
<evidence type="ECO:0000313" key="3">
    <source>
        <dbReference type="Proteomes" id="UP000190890"/>
    </source>
</evidence>
<feature type="chain" id="PRO_5012233172" evidence="1">
    <location>
        <begin position="24"/>
        <end position="184"/>
    </location>
</feature>
<name>A0A1S8TN73_9CLOT</name>
<feature type="signal peptide" evidence="1">
    <location>
        <begin position="1"/>
        <end position="23"/>
    </location>
</feature>
<sequence length="184" mass="19947">MKKMLSFILSILMVSIGGITAFAAEPTVEENNNIKKIEVSLGNVMDLSNIANSSCTQVLSKDSGNLINKTGIVTTVGQFVDFTKVIPAGSTIASITIYCPTDVKISQGKYTTIDNFIISNGSDKTAVKFLRTNTPTSRCKTTFFKDAQANIKWFVQIQGTVLSQYTGMDGITVFGGSKMIIEYK</sequence>
<reference evidence="2 3" key="1">
    <citation type="submission" date="2016-05" db="EMBL/GenBank/DDBJ databases">
        <title>Microbial solvent formation.</title>
        <authorList>
            <person name="Poehlein A."/>
            <person name="Montoya Solano J.D."/>
            <person name="Flitsch S."/>
            <person name="Krabben P."/>
            <person name="Duerre P."/>
            <person name="Daniel R."/>
        </authorList>
    </citation>
    <scope>NUCLEOTIDE SEQUENCE [LARGE SCALE GENOMIC DNA]</scope>
    <source>
        <strain evidence="2 3">DSM 2619</strain>
    </source>
</reference>
<evidence type="ECO:0000256" key="1">
    <source>
        <dbReference type="SAM" id="SignalP"/>
    </source>
</evidence>
<dbReference type="AlphaFoldDB" id="A0A1S8TN73"/>
<dbReference type="RefSeq" id="WP_077846948.1">
    <property type="nucleotide sequence ID" value="NZ_LZZM01000113.1"/>
</dbReference>
<protein>
    <submittedName>
        <fullName evidence="2">Uncharacterized protein</fullName>
    </submittedName>
</protein>
<keyword evidence="1" id="KW-0732">Signal</keyword>
<proteinExistence type="predicted"/>
<accession>A0A1S8TN73</accession>
<comment type="caution">
    <text evidence="2">The sequence shown here is derived from an EMBL/GenBank/DDBJ whole genome shotgun (WGS) entry which is preliminary data.</text>
</comment>